<evidence type="ECO:0000313" key="2">
    <source>
        <dbReference type="Proteomes" id="UP001519460"/>
    </source>
</evidence>
<keyword evidence="2" id="KW-1185">Reference proteome</keyword>
<dbReference type="Proteomes" id="UP001519460">
    <property type="component" value="Unassembled WGS sequence"/>
</dbReference>
<evidence type="ECO:0000313" key="1">
    <source>
        <dbReference type="EMBL" id="KAK7500327.1"/>
    </source>
</evidence>
<comment type="caution">
    <text evidence="1">The sequence shown here is derived from an EMBL/GenBank/DDBJ whole genome shotgun (WGS) entry which is preliminary data.</text>
</comment>
<evidence type="ECO:0008006" key="3">
    <source>
        <dbReference type="Google" id="ProtNLM"/>
    </source>
</evidence>
<organism evidence="1 2">
    <name type="scientific">Batillaria attramentaria</name>
    <dbReference type="NCBI Taxonomy" id="370345"/>
    <lineage>
        <taxon>Eukaryota</taxon>
        <taxon>Metazoa</taxon>
        <taxon>Spiralia</taxon>
        <taxon>Lophotrochozoa</taxon>
        <taxon>Mollusca</taxon>
        <taxon>Gastropoda</taxon>
        <taxon>Caenogastropoda</taxon>
        <taxon>Sorbeoconcha</taxon>
        <taxon>Cerithioidea</taxon>
        <taxon>Batillariidae</taxon>
        <taxon>Batillaria</taxon>
    </lineage>
</organism>
<accession>A0ABD0LL89</accession>
<name>A0ABD0LL89_9CAEN</name>
<gene>
    <name evidence="1" type="ORF">BaRGS_00008550</name>
</gene>
<sequence>MPTSDHVAGICGMFSVLLTCEMRYGLVSMAAGGAQLRQDLPATRHIPVVISSTSTFTTKTTFHLGKLAGSFRYARFFLVRIFVSSNKTCDQITD</sequence>
<protein>
    <recommendedName>
        <fullName evidence="3">Secreted protein</fullName>
    </recommendedName>
</protein>
<proteinExistence type="predicted"/>
<dbReference type="EMBL" id="JACVVK020000038">
    <property type="protein sequence ID" value="KAK7500327.1"/>
    <property type="molecule type" value="Genomic_DNA"/>
</dbReference>
<dbReference type="AlphaFoldDB" id="A0ABD0LL89"/>
<reference evidence="1 2" key="1">
    <citation type="journal article" date="2023" name="Sci. Data">
        <title>Genome assembly of the Korean intertidal mud-creeper Batillaria attramentaria.</title>
        <authorList>
            <person name="Patra A.K."/>
            <person name="Ho P.T."/>
            <person name="Jun S."/>
            <person name="Lee S.J."/>
            <person name="Kim Y."/>
            <person name="Won Y.J."/>
        </authorList>
    </citation>
    <scope>NUCLEOTIDE SEQUENCE [LARGE SCALE GENOMIC DNA]</scope>
    <source>
        <strain evidence="1">Wonlab-2016</strain>
    </source>
</reference>